<accession>A0A9W4W1X0</accession>
<protein>
    <recommendedName>
        <fullName evidence="7">Peptidase M23</fullName>
    </recommendedName>
</protein>
<dbReference type="CDD" id="cd12797">
    <property type="entry name" value="M23_peptidase"/>
    <property type="match status" value="1"/>
</dbReference>
<keyword evidence="2" id="KW-1133">Transmembrane helix</keyword>
<keyword evidence="6" id="KW-1185">Reference proteome</keyword>
<keyword evidence="2" id="KW-0812">Transmembrane</keyword>
<sequence>MSFMALTNLLACLILWVLLSFALLGLGKYLTRFNPAMPQLWWGLLAISFVPFLPFNMQQHYQALPVALFAVSEHAEQVKLQTELVARSSFSWDFSVVLAILMVIYIAVTAKKLMRFWHAHNVINDLLAMGEPTTFTQTNIQTVVLPVNCSPFVSGLWRSKIALPKCFVSLPQTHKNTLLYHEMTHSLYRDHHTLFVWQVLSCFCWFNPALYKMQAALVKAIESRCDQKTITRFALNKKTYAQAMLWVLKYCDCGNKQQTGVAFASTALSLEDYKQRLTNVMLPVKAKTGRICLGLILNALLLFVVSSQLRPMFTPSEPNWAPPLETYFISSHFGHISQFRNNKAHAGSDLVAPKGTFVSSVATGKVLVADSQTLPSNYGKVVLVQHSNGYQSLYAHLDQTFVNKGDWVTVGGHIGTVGETGKVTGPHLHLEVLHKGKKINPLDVIKVN</sequence>
<dbReference type="SUPFAM" id="SSF51261">
    <property type="entry name" value="Duplicated hybrid motif"/>
    <property type="match status" value="1"/>
</dbReference>
<dbReference type="GO" id="GO:0004222">
    <property type="term" value="F:metalloendopeptidase activity"/>
    <property type="evidence" value="ECO:0007669"/>
    <property type="project" value="TreeGrafter"/>
</dbReference>
<evidence type="ECO:0008006" key="7">
    <source>
        <dbReference type="Google" id="ProtNLM"/>
    </source>
</evidence>
<reference evidence="5" key="1">
    <citation type="submission" date="2022-07" db="EMBL/GenBank/DDBJ databases">
        <authorList>
            <person name="Criscuolo A."/>
        </authorList>
    </citation>
    <scope>NUCLEOTIDE SEQUENCE</scope>
    <source>
        <strain evidence="5">CIP111854</strain>
    </source>
</reference>
<evidence type="ECO:0000256" key="1">
    <source>
        <dbReference type="ARBA" id="ARBA00022729"/>
    </source>
</evidence>
<name>A0A9W4W1X0_9GAMM</name>
<dbReference type="InterPro" id="IPR050570">
    <property type="entry name" value="Cell_wall_metabolism_enzyme"/>
</dbReference>
<keyword evidence="1" id="KW-0732">Signal</keyword>
<evidence type="ECO:0000313" key="5">
    <source>
        <dbReference type="EMBL" id="CAH9052875.1"/>
    </source>
</evidence>
<dbReference type="InterPro" id="IPR011055">
    <property type="entry name" value="Dup_hybrid_motif"/>
</dbReference>
<comment type="caution">
    <text evidence="5">The sequence shown here is derived from an EMBL/GenBank/DDBJ whole genome shotgun (WGS) entry which is preliminary data.</text>
</comment>
<dbReference type="EMBL" id="CAMAPC010000003">
    <property type="protein sequence ID" value="CAH9052875.1"/>
    <property type="molecule type" value="Genomic_DNA"/>
</dbReference>
<feature type="transmembrane region" description="Helical" evidence="2">
    <location>
        <begin position="39"/>
        <end position="57"/>
    </location>
</feature>
<dbReference type="AlphaFoldDB" id="A0A9W4W1X0"/>
<feature type="transmembrane region" description="Helical" evidence="2">
    <location>
        <begin position="6"/>
        <end position="27"/>
    </location>
</feature>
<dbReference type="InterPro" id="IPR016047">
    <property type="entry name" value="M23ase_b-sheet_dom"/>
</dbReference>
<dbReference type="Proteomes" id="UP001152467">
    <property type="component" value="Unassembled WGS sequence"/>
</dbReference>
<dbReference type="CDD" id="cd07341">
    <property type="entry name" value="M56_BlaR1_MecR1_like"/>
    <property type="match status" value="1"/>
</dbReference>
<dbReference type="Gene3D" id="2.70.70.10">
    <property type="entry name" value="Glucose Permease (Domain IIA)"/>
    <property type="match status" value="1"/>
</dbReference>
<dbReference type="PANTHER" id="PTHR21666:SF289">
    <property type="entry name" value="L-ALA--D-GLU ENDOPEPTIDASE"/>
    <property type="match status" value="1"/>
</dbReference>
<feature type="domain" description="Peptidase M56" evidence="4">
    <location>
        <begin position="40"/>
        <end position="250"/>
    </location>
</feature>
<evidence type="ECO:0000259" key="3">
    <source>
        <dbReference type="Pfam" id="PF01551"/>
    </source>
</evidence>
<keyword evidence="2" id="KW-0472">Membrane</keyword>
<dbReference type="RefSeq" id="WP_261625928.1">
    <property type="nucleotide sequence ID" value="NZ_CAMAPC010000003.1"/>
</dbReference>
<evidence type="ECO:0000313" key="6">
    <source>
        <dbReference type="Proteomes" id="UP001152467"/>
    </source>
</evidence>
<feature type="transmembrane region" description="Helical" evidence="2">
    <location>
        <begin position="291"/>
        <end position="309"/>
    </location>
</feature>
<evidence type="ECO:0000256" key="2">
    <source>
        <dbReference type="SAM" id="Phobius"/>
    </source>
</evidence>
<dbReference type="Pfam" id="PF01551">
    <property type="entry name" value="Peptidase_M23"/>
    <property type="match status" value="1"/>
</dbReference>
<dbReference type="Pfam" id="PF05569">
    <property type="entry name" value="Peptidase_M56"/>
    <property type="match status" value="1"/>
</dbReference>
<feature type="domain" description="M23ase beta-sheet core" evidence="3">
    <location>
        <begin position="344"/>
        <end position="441"/>
    </location>
</feature>
<evidence type="ECO:0000259" key="4">
    <source>
        <dbReference type="Pfam" id="PF05569"/>
    </source>
</evidence>
<gene>
    <name evidence="5" type="ORF">PSECIP111854_01059</name>
</gene>
<proteinExistence type="predicted"/>
<feature type="transmembrane region" description="Helical" evidence="2">
    <location>
        <begin position="90"/>
        <end position="108"/>
    </location>
</feature>
<dbReference type="InterPro" id="IPR008756">
    <property type="entry name" value="Peptidase_M56"/>
</dbReference>
<organism evidence="5 6">
    <name type="scientific">Pseudoalteromonas holothuriae</name>
    <dbReference type="NCBI Taxonomy" id="2963714"/>
    <lineage>
        <taxon>Bacteria</taxon>
        <taxon>Pseudomonadati</taxon>
        <taxon>Pseudomonadota</taxon>
        <taxon>Gammaproteobacteria</taxon>
        <taxon>Alteromonadales</taxon>
        <taxon>Pseudoalteromonadaceae</taxon>
        <taxon>Pseudoalteromonas</taxon>
    </lineage>
</organism>
<dbReference type="PANTHER" id="PTHR21666">
    <property type="entry name" value="PEPTIDASE-RELATED"/>
    <property type="match status" value="1"/>
</dbReference>